<dbReference type="Proteomes" id="UP001054889">
    <property type="component" value="Unassembled WGS sequence"/>
</dbReference>
<dbReference type="SMART" id="SM00212">
    <property type="entry name" value="UBCc"/>
    <property type="match status" value="1"/>
</dbReference>
<dbReference type="InterPro" id="IPR000608">
    <property type="entry name" value="UBC"/>
</dbReference>
<dbReference type="PROSITE" id="PS50127">
    <property type="entry name" value="UBC_2"/>
    <property type="match status" value="1"/>
</dbReference>
<reference evidence="2" key="1">
    <citation type="journal article" date="2018" name="DNA Res.">
        <title>Multiple hybrid de novo genome assembly of finger millet, an orphan allotetraploid crop.</title>
        <authorList>
            <person name="Hatakeyama M."/>
            <person name="Aluri S."/>
            <person name="Balachadran M.T."/>
            <person name="Sivarajan S.R."/>
            <person name="Patrignani A."/>
            <person name="Gruter S."/>
            <person name="Poveda L."/>
            <person name="Shimizu-Inatsugi R."/>
            <person name="Baeten J."/>
            <person name="Francoijs K.J."/>
            <person name="Nataraja K.N."/>
            <person name="Reddy Y.A.N."/>
            <person name="Phadnis S."/>
            <person name="Ravikumar R.L."/>
            <person name="Schlapbach R."/>
            <person name="Sreeman S.M."/>
            <person name="Shimizu K.K."/>
        </authorList>
    </citation>
    <scope>NUCLEOTIDE SEQUENCE</scope>
</reference>
<evidence type="ECO:0000313" key="2">
    <source>
        <dbReference type="EMBL" id="GJN22064.1"/>
    </source>
</evidence>
<dbReference type="EMBL" id="BQKI01000075">
    <property type="protein sequence ID" value="GJN22064.1"/>
    <property type="molecule type" value="Genomic_DNA"/>
</dbReference>
<dbReference type="Pfam" id="PF00179">
    <property type="entry name" value="UQ_con"/>
    <property type="match status" value="1"/>
</dbReference>
<sequence>MGAAPSKAAGPNWRRIRKELHQMWVDPPPFCRPGPAPVTDLLHWEVVIDGPEDSPYAGGTFTLDVQFPWEHPYKPPRVTFQNQGNGSSLISVYHPNINSEGQMVLDIFKENWSPALTIDRLLLSIVSVLYDPMLDYPVNRRMAHLYQTNIKLYEKKARAWTRMYASAPVVSYYPEKGDEQWQEYCDAFTAYNEEMEEMRKWQEKDRLQAAASSTGHTAPRARGLNLVWRRTVAFLQGRPVTVPSTAKKAA</sequence>
<dbReference type="InterPro" id="IPR016135">
    <property type="entry name" value="UBQ-conjugating_enzyme/RWD"/>
</dbReference>
<gene>
    <name evidence="2" type="primary">gb09595</name>
    <name evidence="2" type="ORF">PR202_gb09595</name>
</gene>
<comment type="caution">
    <text evidence="2">The sequence shown here is derived from an EMBL/GenBank/DDBJ whole genome shotgun (WGS) entry which is preliminary data.</text>
</comment>
<dbReference type="PANTHER" id="PTHR24068">
    <property type="entry name" value="UBIQUITIN-CONJUGATING ENZYME E2"/>
    <property type="match status" value="1"/>
</dbReference>
<organism evidence="2 3">
    <name type="scientific">Eleusine coracana subsp. coracana</name>
    <dbReference type="NCBI Taxonomy" id="191504"/>
    <lineage>
        <taxon>Eukaryota</taxon>
        <taxon>Viridiplantae</taxon>
        <taxon>Streptophyta</taxon>
        <taxon>Embryophyta</taxon>
        <taxon>Tracheophyta</taxon>
        <taxon>Spermatophyta</taxon>
        <taxon>Magnoliopsida</taxon>
        <taxon>Liliopsida</taxon>
        <taxon>Poales</taxon>
        <taxon>Poaceae</taxon>
        <taxon>PACMAD clade</taxon>
        <taxon>Chloridoideae</taxon>
        <taxon>Cynodonteae</taxon>
        <taxon>Eleusininae</taxon>
        <taxon>Eleusine</taxon>
    </lineage>
</organism>
<dbReference type="Gene3D" id="3.10.110.10">
    <property type="entry name" value="Ubiquitin Conjugating Enzyme"/>
    <property type="match status" value="1"/>
</dbReference>
<name>A0AAV5EFD0_ELECO</name>
<proteinExistence type="predicted"/>
<reference evidence="2" key="2">
    <citation type="submission" date="2021-12" db="EMBL/GenBank/DDBJ databases">
        <title>Resequencing data analysis of finger millet.</title>
        <authorList>
            <person name="Hatakeyama M."/>
            <person name="Aluri S."/>
            <person name="Balachadran M.T."/>
            <person name="Sivarajan S.R."/>
            <person name="Poveda L."/>
            <person name="Shimizu-Inatsugi R."/>
            <person name="Schlapbach R."/>
            <person name="Sreeman S.M."/>
            <person name="Shimizu K.K."/>
        </authorList>
    </citation>
    <scope>NUCLEOTIDE SEQUENCE</scope>
</reference>
<dbReference type="AlphaFoldDB" id="A0AAV5EFD0"/>
<evidence type="ECO:0000259" key="1">
    <source>
        <dbReference type="PROSITE" id="PS50127"/>
    </source>
</evidence>
<protein>
    <recommendedName>
        <fullName evidence="1">UBC core domain-containing protein</fullName>
    </recommendedName>
</protein>
<dbReference type="SUPFAM" id="SSF54495">
    <property type="entry name" value="UBC-like"/>
    <property type="match status" value="1"/>
</dbReference>
<keyword evidence="3" id="KW-1185">Reference proteome</keyword>
<evidence type="ECO:0000313" key="3">
    <source>
        <dbReference type="Proteomes" id="UP001054889"/>
    </source>
</evidence>
<feature type="domain" description="UBC core" evidence="1">
    <location>
        <begin position="11"/>
        <end position="166"/>
    </location>
</feature>
<accession>A0AAV5EFD0</accession>